<dbReference type="eggNOG" id="KOG4197">
    <property type="taxonomic scope" value="Eukaryota"/>
</dbReference>
<evidence type="ECO:0008006" key="6">
    <source>
        <dbReference type="Google" id="ProtNLM"/>
    </source>
</evidence>
<dbReference type="Gramene" id="scaffold_101576.1">
    <property type="protein sequence ID" value="scaffold_101576.1"/>
    <property type="gene ID" value="scaffold_101576.1"/>
</dbReference>
<dbReference type="Proteomes" id="UP000008694">
    <property type="component" value="Unassembled WGS sequence"/>
</dbReference>
<dbReference type="PANTHER" id="PTHR47447:SF17">
    <property type="entry name" value="OS12G0638900 PROTEIN"/>
    <property type="match status" value="1"/>
</dbReference>
<evidence type="ECO:0000313" key="4">
    <source>
        <dbReference type="EMBL" id="EFH69046.1"/>
    </source>
</evidence>
<reference evidence="5" key="1">
    <citation type="journal article" date="2011" name="Nat. Genet.">
        <title>The Arabidopsis lyrata genome sequence and the basis of rapid genome size change.</title>
        <authorList>
            <person name="Hu T.T."/>
            <person name="Pattyn P."/>
            <person name="Bakker E.G."/>
            <person name="Cao J."/>
            <person name="Cheng J.-F."/>
            <person name="Clark R.M."/>
            <person name="Fahlgren N."/>
            <person name="Fawcett J.A."/>
            <person name="Grimwood J."/>
            <person name="Gundlach H."/>
            <person name="Haberer G."/>
            <person name="Hollister J.D."/>
            <person name="Ossowski S."/>
            <person name="Ottilar R.P."/>
            <person name="Salamov A.A."/>
            <person name="Schneeberger K."/>
            <person name="Spannagl M."/>
            <person name="Wang X."/>
            <person name="Yang L."/>
            <person name="Nasrallah M.E."/>
            <person name="Bergelson J."/>
            <person name="Carrington J.C."/>
            <person name="Gaut B.S."/>
            <person name="Schmutz J."/>
            <person name="Mayer K.F.X."/>
            <person name="Van de Peer Y."/>
            <person name="Grigoriev I.V."/>
            <person name="Nordborg M."/>
            <person name="Weigel D."/>
            <person name="Guo Y.-L."/>
        </authorList>
    </citation>
    <scope>NUCLEOTIDE SEQUENCE [LARGE SCALE GENOMIC DNA]</scope>
    <source>
        <strain evidence="5">cv. MN47</strain>
    </source>
</reference>
<sequence length="308" mass="34811">MDLLKAVGVAEEEGKGSLLLLSRLSSALVKAYANLEMFDDVIDIFFQTSPLRCFRANRAAAVGCGCTYVLVVQALSRNEDTKGVEKLLSRLLNSETRNLCVFYLNFIEGLYLNQMTVEPGKSMFGELICAWCRVKNVRKARWNFNVLVARGIIPDLYTFTIMISTHCRLNELNEAYALFIRMKTMGIKPDVVTCIVLLNIPKLDTKREMKAFDVKPDVVYYTVLIAQQCKIQNLQEAERIFAEMIESGLEPDVVPYTALIAGCCRNGFVHKAVTLMQEMWEKGIEPTKASLSAVHYAILKAKRLRSRK</sequence>
<dbReference type="PANTHER" id="PTHR47447">
    <property type="entry name" value="OS03G0856100 PROTEIN"/>
    <property type="match status" value="1"/>
</dbReference>
<evidence type="ECO:0000256" key="3">
    <source>
        <dbReference type="PROSITE-ProRule" id="PRU00708"/>
    </source>
</evidence>
<evidence type="ECO:0000256" key="1">
    <source>
        <dbReference type="ARBA" id="ARBA00007626"/>
    </source>
</evidence>
<proteinExistence type="inferred from homology"/>
<feature type="repeat" description="PPR" evidence="3">
    <location>
        <begin position="252"/>
        <end position="286"/>
    </location>
</feature>
<dbReference type="InterPro" id="IPR002885">
    <property type="entry name" value="PPR_rpt"/>
</dbReference>
<evidence type="ECO:0000256" key="2">
    <source>
        <dbReference type="ARBA" id="ARBA00022737"/>
    </source>
</evidence>
<comment type="similarity">
    <text evidence="1">Belongs to the PPR family. P subfamily.</text>
</comment>
<dbReference type="InterPro" id="IPR011990">
    <property type="entry name" value="TPR-like_helical_dom_sf"/>
</dbReference>
<dbReference type="Pfam" id="PF12854">
    <property type="entry name" value="PPR_1"/>
    <property type="match status" value="1"/>
</dbReference>
<feature type="repeat" description="PPR" evidence="3">
    <location>
        <begin position="217"/>
        <end position="251"/>
    </location>
</feature>
<dbReference type="Gene3D" id="1.25.40.10">
    <property type="entry name" value="Tetratricopeptide repeat domain"/>
    <property type="match status" value="2"/>
</dbReference>
<organism evidence="5">
    <name type="scientific">Arabidopsis lyrata subsp. lyrata</name>
    <name type="common">Lyre-leaved rock-cress</name>
    <dbReference type="NCBI Taxonomy" id="81972"/>
    <lineage>
        <taxon>Eukaryota</taxon>
        <taxon>Viridiplantae</taxon>
        <taxon>Streptophyta</taxon>
        <taxon>Embryophyta</taxon>
        <taxon>Tracheophyta</taxon>
        <taxon>Spermatophyta</taxon>
        <taxon>Magnoliopsida</taxon>
        <taxon>eudicotyledons</taxon>
        <taxon>Gunneridae</taxon>
        <taxon>Pentapetalae</taxon>
        <taxon>rosids</taxon>
        <taxon>malvids</taxon>
        <taxon>Brassicales</taxon>
        <taxon>Brassicaceae</taxon>
        <taxon>Camelineae</taxon>
        <taxon>Arabidopsis</taxon>
    </lineage>
</organism>
<dbReference type="NCBIfam" id="TIGR00756">
    <property type="entry name" value="PPR"/>
    <property type="match status" value="3"/>
</dbReference>
<dbReference type="AlphaFoldDB" id="D7KBG6"/>
<accession>D7KBG6</accession>
<dbReference type="PROSITE" id="PS51375">
    <property type="entry name" value="PPR"/>
    <property type="match status" value="3"/>
</dbReference>
<dbReference type="Pfam" id="PF13041">
    <property type="entry name" value="PPR_2"/>
    <property type="match status" value="1"/>
</dbReference>
<dbReference type="HOGENOM" id="CLU_904134_0_0_1"/>
<dbReference type="EMBL" id="GL348713">
    <property type="protein sequence ID" value="EFH69046.1"/>
    <property type="molecule type" value="Genomic_DNA"/>
</dbReference>
<evidence type="ECO:0000313" key="5">
    <source>
        <dbReference type="Proteomes" id="UP000008694"/>
    </source>
</evidence>
<keyword evidence="2" id="KW-0677">Repeat</keyword>
<keyword evidence="5" id="KW-1185">Reference proteome</keyword>
<protein>
    <recommendedName>
        <fullName evidence="6">Pentatricopeptide repeat-containing protein</fullName>
    </recommendedName>
</protein>
<feature type="repeat" description="PPR" evidence="3">
    <location>
        <begin position="155"/>
        <end position="189"/>
    </location>
</feature>
<gene>
    <name evidence="4" type="ORF">ARALYDRAFT_888782</name>
</gene>
<name>D7KBG6_ARALL</name>